<keyword evidence="5" id="KW-1185">Reference proteome</keyword>
<accession>A0A9Q1KNL1</accession>
<name>A0A9Q1KNL1_9CARY</name>
<gene>
    <name evidence="4" type="ORF">Cgig2_026443</name>
</gene>
<feature type="compositionally biased region" description="Polar residues" evidence="2">
    <location>
        <begin position="552"/>
        <end position="561"/>
    </location>
</feature>
<dbReference type="PANTHER" id="PTHR36607">
    <property type="entry name" value="1,2-DIHYDROXY-3-KETO-5-METHYLTHIOPENTENE DIOXYGENASE 4"/>
    <property type="match status" value="1"/>
</dbReference>
<reference evidence="4" key="1">
    <citation type="submission" date="2022-04" db="EMBL/GenBank/DDBJ databases">
        <title>Carnegiea gigantea Genome sequencing and assembly v2.</title>
        <authorList>
            <person name="Copetti D."/>
            <person name="Sanderson M.J."/>
            <person name="Burquez A."/>
            <person name="Wojciechowski M.F."/>
        </authorList>
    </citation>
    <scope>NUCLEOTIDE SEQUENCE</scope>
    <source>
        <strain evidence="4">SGP5-SGP5p</strain>
        <tissue evidence="4">Aerial part</tissue>
    </source>
</reference>
<sequence>MAIFSDESCNKRQYLCIRLDNKDTKETKVQIRKPITHFSKSKCPEGPPSLSSWSEENLKTGELFLLSSHPSLQKSVPSYQLLHHDIHVGQRSWEKLPCQGEFSYTPLYWKWLEDVLTRCKDLLVANNLFNTLYASLFIYDKCPNIIRAICEYWCPETNSLHTSKGEVSISLLDIYGFLGLPLSGFLYDEVVPPSKELKSGMGRSCTHLFKAYHILRQRFDHKPTIEEWIAFWFRGPVKYYAPTKSDRRSGVPLPNIISSATEVHGWNESHIVFDELGVPKGERTETFLAAFLSCWLCLFALPIRDAGCIRPGTFSVASSMEGGLAYCLPSAILASIYRGLGEICRSAHPGRKRGHIPWHFLYAWVAKYFRTYDFDDSVSTNLRMPKFSGFGRAKTFDLDEARELISSGRGFYWNSAIRHRLKATLVDNGQLSRADFAYFASIRSSYVYCRCEDSFVMEHYCPHRFSRQFGFHQDIPADIDFSILPSSKIMLRLHQACIRYGTNCHVFFPGQCPSLERKFTRRFQEWWSKMFLTSSGSHSGGSSKRKRVSSSDQNIQRNEAPSGSRPKFKIIRSQKPLRSPALETEDNTLQTKIPGVDAALPVAPISVVPIQSVPMAPEASDEVRLTLEPLPVTACRRKLKSIIVCLFDEQGMPNVGGSKLDYGKTVFPPPVGVENIMDILDCVPSPTACMGESGEMNFKEKLAYVPLPSGSHCFPSIEHLSSLGQDFLGDDDEAESTPKVGAPQVLPPPRLSRATPDVSVFNVNAVIREVNKSGARMTGQVILGKVLCTPFKRLHCLKGEFDSLYDLIHERGADATLLKNKVERLVHQACDLKDLQESNSDRMTIEVRESHRVEVGSKLDAASHQLDTEIARYNALKAKPGEVDSGREELPKGLQSLDDQKKDLCCQVTASEDSLQEAEQTVIDLKGQIDTLNAIEVIDPATKASLEKTEAYVKESFEDLKTFHWTP</sequence>
<evidence type="ECO:0000259" key="3">
    <source>
        <dbReference type="Pfam" id="PF10536"/>
    </source>
</evidence>
<feature type="region of interest" description="Disordered" evidence="2">
    <location>
        <begin position="534"/>
        <end position="570"/>
    </location>
</feature>
<dbReference type="Pfam" id="PF10536">
    <property type="entry name" value="PMD"/>
    <property type="match status" value="1"/>
</dbReference>
<evidence type="ECO:0000256" key="2">
    <source>
        <dbReference type="SAM" id="MobiDB-lite"/>
    </source>
</evidence>
<evidence type="ECO:0000256" key="1">
    <source>
        <dbReference type="SAM" id="Coils"/>
    </source>
</evidence>
<feature type="coiled-coil region" evidence="1">
    <location>
        <begin position="908"/>
        <end position="935"/>
    </location>
</feature>
<keyword evidence="1" id="KW-0175">Coiled coil</keyword>
<protein>
    <recommendedName>
        <fullName evidence="3">Aminotransferase-like plant mobile domain-containing protein</fullName>
    </recommendedName>
</protein>
<dbReference type="Proteomes" id="UP001153076">
    <property type="component" value="Unassembled WGS sequence"/>
</dbReference>
<comment type="caution">
    <text evidence="4">The sequence shown here is derived from an EMBL/GenBank/DDBJ whole genome shotgun (WGS) entry which is preliminary data.</text>
</comment>
<dbReference type="InterPro" id="IPR019557">
    <property type="entry name" value="AminoTfrase-like_pln_mobile"/>
</dbReference>
<dbReference type="EMBL" id="JAKOGI010000045">
    <property type="protein sequence ID" value="KAJ8446945.1"/>
    <property type="molecule type" value="Genomic_DNA"/>
</dbReference>
<evidence type="ECO:0000313" key="4">
    <source>
        <dbReference type="EMBL" id="KAJ8446945.1"/>
    </source>
</evidence>
<feature type="region of interest" description="Disordered" evidence="2">
    <location>
        <begin position="731"/>
        <end position="751"/>
    </location>
</feature>
<proteinExistence type="predicted"/>
<dbReference type="OrthoDB" id="1750307at2759"/>
<feature type="domain" description="Aminotransferase-like plant mobile" evidence="3">
    <location>
        <begin position="134"/>
        <end position="528"/>
    </location>
</feature>
<evidence type="ECO:0000313" key="5">
    <source>
        <dbReference type="Proteomes" id="UP001153076"/>
    </source>
</evidence>
<dbReference type="AlphaFoldDB" id="A0A9Q1KNL1"/>
<dbReference type="PANTHER" id="PTHR36607:SF20">
    <property type="entry name" value="AMINOTRANSFERASE-LIKE PLANT MOBILE DOMAIN-CONTAINING PROTEIN"/>
    <property type="match status" value="1"/>
</dbReference>
<organism evidence="4 5">
    <name type="scientific">Carnegiea gigantea</name>
    <dbReference type="NCBI Taxonomy" id="171969"/>
    <lineage>
        <taxon>Eukaryota</taxon>
        <taxon>Viridiplantae</taxon>
        <taxon>Streptophyta</taxon>
        <taxon>Embryophyta</taxon>
        <taxon>Tracheophyta</taxon>
        <taxon>Spermatophyta</taxon>
        <taxon>Magnoliopsida</taxon>
        <taxon>eudicotyledons</taxon>
        <taxon>Gunneridae</taxon>
        <taxon>Pentapetalae</taxon>
        <taxon>Caryophyllales</taxon>
        <taxon>Cactineae</taxon>
        <taxon>Cactaceae</taxon>
        <taxon>Cactoideae</taxon>
        <taxon>Echinocereeae</taxon>
        <taxon>Carnegiea</taxon>
    </lineage>
</organism>